<dbReference type="PANTHER" id="PTHR10885">
    <property type="entry name" value="ISOPENTENYL-DIPHOSPHATE DELTA-ISOMERASE"/>
    <property type="match status" value="1"/>
</dbReference>
<name>A0A1M7BVA4_9FLAO</name>
<dbReference type="AlphaFoldDB" id="A0A1M7BVA4"/>
<sequence length="182" mass="20319">MDELVDILDEQGNPTGQSCLKSEAHRKGLLHPTIHVWLYTHDGKVLIQQRGKHKDTHPLLWDVSVAGHVASGENIPLAAVREVQEEVGLTISEADLESIGTFKAIHKISDDFIDAELHHLFLCELKVPITALTKQDSEVDDLALIPLFKFAEETWGLANAAKYVPHGPTYYKTIVKEIKSRI</sequence>
<dbReference type="Gene3D" id="3.90.79.10">
    <property type="entry name" value="Nucleoside Triphosphate Pyrophosphohydrolase"/>
    <property type="match status" value="1"/>
</dbReference>
<dbReference type="RefSeq" id="WP_072882556.1">
    <property type="nucleotide sequence ID" value="NZ_FOKU01000012.1"/>
</dbReference>
<evidence type="ECO:0000259" key="2">
    <source>
        <dbReference type="PROSITE" id="PS51462"/>
    </source>
</evidence>
<gene>
    <name evidence="3" type="ORF">SAMN04487891_11273</name>
    <name evidence="4" type="ORF">SAMN05216293_3817</name>
</gene>
<dbReference type="GO" id="GO:0009240">
    <property type="term" value="P:isopentenyl diphosphate biosynthetic process"/>
    <property type="evidence" value="ECO:0007669"/>
    <property type="project" value="TreeGrafter"/>
</dbReference>
<keyword evidence="1" id="KW-0378">Hydrolase</keyword>
<dbReference type="GO" id="GO:0004452">
    <property type="term" value="F:isopentenyl-diphosphate delta-isomerase activity"/>
    <property type="evidence" value="ECO:0007669"/>
    <property type="project" value="TreeGrafter"/>
</dbReference>
<evidence type="ECO:0000313" key="3">
    <source>
        <dbReference type="EMBL" id="SFC49687.1"/>
    </source>
</evidence>
<dbReference type="Pfam" id="PF00293">
    <property type="entry name" value="NUDIX"/>
    <property type="match status" value="1"/>
</dbReference>
<comment type="caution">
    <text evidence="4">The sequence shown here is derived from an EMBL/GenBank/DDBJ whole genome shotgun (WGS) entry which is preliminary data.</text>
</comment>
<feature type="domain" description="Nudix hydrolase" evidence="2">
    <location>
        <begin position="29"/>
        <end position="171"/>
    </location>
</feature>
<dbReference type="PROSITE" id="PS00893">
    <property type="entry name" value="NUDIX_BOX"/>
    <property type="match status" value="1"/>
</dbReference>
<dbReference type="InterPro" id="IPR020084">
    <property type="entry name" value="NUDIX_hydrolase_CS"/>
</dbReference>
<dbReference type="InterPro" id="IPR000086">
    <property type="entry name" value="NUDIX_hydrolase_dom"/>
</dbReference>
<dbReference type="GO" id="GO:0005737">
    <property type="term" value="C:cytoplasm"/>
    <property type="evidence" value="ECO:0007669"/>
    <property type="project" value="TreeGrafter"/>
</dbReference>
<proteinExistence type="predicted"/>
<dbReference type="PROSITE" id="PS51462">
    <property type="entry name" value="NUDIX"/>
    <property type="match status" value="1"/>
</dbReference>
<dbReference type="STRING" id="1055723.SAMN05216293_3817"/>
<dbReference type="EMBL" id="FOKU01000012">
    <property type="protein sequence ID" value="SFC49687.1"/>
    <property type="molecule type" value="Genomic_DNA"/>
</dbReference>
<dbReference type="InterPro" id="IPR015797">
    <property type="entry name" value="NUDIX_hydrolase-like_dom_sf"/>
</dbReference>
<dbReference type="Proteomes" id="UP000184031">
    <property type="component" value="Unassembled WGS sequence"/>
</dbReference>
<accession>A0A1M7BVA4</accession>
<evidence type="ECO:0000313" key="4">
    <source>
        <dbReference type="EMBL" id="SHL58509.1"/>
    </source>
</evidence>
<dbReference type="Proteomes" id="UP000198940">
    <property type="component" value="Unassembled WGS sequence"/>
</dbReference>
<evidence type="ECO:0000313" key="6">
    <source>
        <dbReference type="Proteomes" id="UP000198940"/>
    </source>
</evidence>
<reference evidence="4 5" key="1">
    <citation type="submission" date="2016-11" db="EMBL/GenBank/DDBJ databases">
        <authorList>
            <person name="Varghese N."/>
            <person name="Submissions S."/>
        </authorList>
    </citation>
    <scope>NUCLEOTIDE SEQUENCE [LARGE SCALE GENOMIC DNA]</scope>
    <source>
        <strain evidence="4 5">CGMCC 1.12174</strain>
        <strain evidence="3 6">DSM 26351</strain>
    </source>
</reference>
<organism evidence="4 5">
    <name type="scientific">Flagellimonas taeanensis</name>
    <dbReference type="NCBI Taxonomy" id="1005926"/>
    <lineage>
        <taxon>Bacteria</taxon>
        <taxon>Pseudomonadati</taxon>
        <taxon>Bacteroidota</taxon>
        <taxon>Flavobacteriia</taxon>
        <taxon>Flavobacteriales</taxon>
        <taxon>Flavobacteriaceae</taxon>
        <taxon>Flagellimonas</taxon>
    </lineage>
</organism>
<evidence type="ECO:0000313" key="5">
    <source>
        <dbReference type="Proteomes" id="UP000184031"/>
    </source>
</evidence>
<evidence type="ECO:0000256" key="1">
    <source>
        <dbReference type="ARBA" id="ARBA00022801"/>
    </source>
</evidence>
<dbReference type="EMBL" id="FRAT01000012">
    <property type="protein sequence ID" value="SHL58509.1"/>
    <property type="molecule type" value="Genomic_DNA"/>
</dbReference>
<dbReference type="OrthoDB" id="9786032at2"/>
<protein>
    <submittedName>
        <fullName evidence="4">Isopentenyldiphosphate isomerase</fullName>
    </submittedName>
</protein>
<dbReference type="CDD" id="cd04692">
    <property type="entry name" value="NUDIX_Hydrolase"/>
    <property type="match status" value="1"/>
</dbReference>
<keyword evidence="6" id="KW-1185">Reference proteome</keyword>
<dbReference type="GO" id="GO:0016787">
    <property type="term" value="F:hydrolase activity"/>
    <property type="evidence" value="ECO:0007669"/>
    <property type="project" value="UniProtKB-KW"/>
</dbReference>
<dbReference type="PANTHER" id="PTHR10885:SF20">
    <property type="entry name" value="NUDIX HYDROLASE DOMAIN-CONTAINING PROTEIN"/>
    <property type="match status" value="1"/>
</dbReference>
<keyword evidence="4" id="KW-0413">Isomerase</keyword>
<dbReference type="SUPFAM" id="SSF55811">
    <property type="entry name" value="Nudix"/>
    <property type="match status" value="1"/>
</dbReference>